<dbReference type="EMBL" id="CP038026">
    <property type="protein sequence ID" value="QBQ35316.1"/>
    <property type="molecule type" value="Genomic_DNA"/>
</dbReference>
<reference evidence="3 4" key="2">
    <citation type="submission" date="2019-03" db="EMBL/GenBank/DDBJ databases">
        <title>Draft Genome Sequences of Six Type Strains of the Genus Massilia.</title>
        <authorList>
            <person name="Miess H."/>
            <person name="Frediansyhah A."/>
            <person name="Gross H."/>
        </authorList>
    </citation>
    <scope>NUCLEOTIDE SEQUENCE [LARGE SCALE GENOMIC DNA]</scope>
    <source>
        <strain evidence="3 4">DSM 17505</strain>
    </source>
</reference>
<protein>
    <recommendedName>
        <fullName evidence="1">Erythromycin biosynthesis protein CIII-like C-terminal domain-containing protein</fullName>
    </recommendedName>
</protein>
<dbReference type="Pfam" id="PF06722">
    <property type="entry name" value="EryCIII-like_C"/>
    <property type="match status" value="1"/>
</dbReference>
<gene>
    <name evidence="3" type="ORF">E1742_03395</name>
    <name evidence="2" type="ORF">GCM10007388_37900</name>
</gene>
<dbReference type="RefSeq" id="WP_134383555.1">
    <property type="nucleotide sequence ID" value="NZ_BMWW01000007.1"/>
</dbReference>
<evidence type="ECO:0000313" key="4">
    <source>
        <dbReference type="Proteomes" id="UP000294359"/>
    </source>
</evidence>
<accession>A0A4P7B9U1</accession>
<dbReference type="InterPro" id="IPR010610">
    <property type="entry name" value="EryCIII-like_C"/>
</dbReference>
<dbReference type="OrthoDB" id="271062at2"/>
<evidence type="ECO:0000259" key="1">
    <source>
        <dbReference type="Pfam" id="PF06722"/>
    </source>
</evidence>
<dbReference type="Gene3D" id="3.40.50.2000">
    <property type="entry name" value="Glycogen Phosphorylase B"/>
    <property type="match status" value="2"/>
</dbReference>
<evidence type="ECO:0000313" key="5">
    <source>
        <dbReference type="Proteomes" id="UP000619512"/>
    </source>
</evidence>
<reference evidence="2" key="3">
    <citation type="submission" date="2022-12" db="EMBL/GenBank/DDBJ databases">
        <authorList>
            <person name="Sun Q."/>
            <person name="Kim S."/>
        </authorList>
    </citation>
    <scope>NUCLEOTIDE SEQUENCE</scope>
    <source>
        <strain evidence="2">KCTC 12344</strain>
    </source>
</reference>
<feature type="domain" description="Erythromycin biosynthesis protein CIII-like C-terminal" evidence="1">
    <location>
        <begin position="250"/>
        <end position="372"/>
    </location>
</feature>
<reference evidence="2" key="1">
    <citation type="journal article" date="2014" name="Int. J. Syst. Evol. Microbiol.">
        <title>Complete genome sequence of Corynebacterium casei LMG S-19264T (=DSM 44701T), isolated from a smear-ripened cheese.</title>
        <authorList>
            <consortium name="US DOE Joint Genome Institute (JGI-PGF)"/>
            <person name="Walter F."/>
            <person name="Albersmeier A."/>
            <person name="Kalinowski J."/>
            <person name="Ruckert C."/>
        </authorList>
    </citation>
    <scope>NUCLEOTIDE SEQUENCE</scope>
    <source>
        <strain evidence="2">KCTC 12344</strain>
    </source>
</reference>
<dbReference type="SUPFAM" id="SSF53756">
    <property type="entry name" value="UDP-Glycosyltransferase/glycogen phosphorylase"/>
    <property type="match status" value="1"/>
</dbReference>
<organism evidence="2 5">
    <name type="scientific">Pseudoduganella plicata</name>
    <dbReference type="NCBI Taxonomy" id="321984"/>
    <lineage>
        <taxon>Bacteria</taxon>
        <taxon>Pseudomonadati</taxon>
        <taxon>Pseudomonadota</taxon>
        <taxon>Betaproteobacteria</taxon>
        <taxon>Burkholderiales</taxon>
        <taxon>Oxalobacteraceae</taxon>
        <taxon>Telluria group</taxon>
        <taxon>Pseudoduganella</taxon>
    </lineage>
</organism>
<keyword evidence="4" id="KW-1185">Reference proteome</keyword>
<dbReference type="AlphaFoldDB" id="A0A4P7B9U1"/>
<dbReference type="EMBL" id="BMWW01000007">
    <property type="protein sequence ID" value="GGZ00797.1"/>
    <property type="molecule type" value="Genomic_DNA"/>
</dbReference>
<evidence type="ECO:0000313" key="2">
    <source>
        <dbReference type="EMBL" id="GGZ00797.1"/>
    </source>
</evidence>
<sequence>MAHLHLALELGGGFGRAGRLGVLARALLARGHGVSLSLRDLGTTQHLLADVPAPRFQSPVWQGRMEGMPPNEASLAEILLPQGYFELTGLCGLVQGWRSTLAAVQADLVVADYAPTALLAARSLGLPAVALGGGFACPPAARPLPCLRDWDQIAPQRLARAEAHVLNVANAVLEHHGAVPLPCAAALLRGDDALLATWPELDPHGRTDHAIDWYGPVWQEGGAAAPAWPAGDGPAVFACLKHEHPAQAAVLSALVEAGCRIVCHMPETAPGRPPPVIDPAIAYVSHPVALEAVLAEAALCVCHGGEATLTQALLAGVPVLMLPMRLEQFLLARRVEGWGGGINGARVLGDWAPALQALLGDGRWRAAAKAFAGRHGGTTVEDRVARVVRRLEHRLA</sequence>
<dbReference type="Proteomes" id="UP000619512">
    <property type="component" value="Unassembled WGS sequence"/>
</dbReference>
<dbReference type="GO" id="GO:0016757">
    <property type="term" value="F:glycosyltransferase activity"/>
    <property type="evidence" value="ECO:0007669"/>
    <property type="project" value="UniProtKB-ARBA"/>
</dbReference>
<proteinExistence type="predicted"/>
<name>A0A4P7B9U1_9BURK</name>
<dbReference type="Proteomes" id="UP000294359">
    <property type="component" value="Chromosome"/>
</dbReference>
<evidence type="ECO:0000313" key="3">
    <source>
        <dbReference type="EMBL" id="QBQ35316.1"/>
    </source>
</evidence>